<comment type="caution">
    <text evidence="1">The sequence shown here is derived from an EMBL/GenBank/DDBJ whole genome shotgun (WGS) entry which is preliminary data.</text>
</comment>
<keyword evidence="2" id="KW-1185">Reference proteome</keyword>
<dbReference type="Proteomes" id="UP001369815">
    <property type="component" value="Unassembled WGS sequence"/>
</dbReference>
<dbReference type="InterPro" id="IPR036278">
    <property type="entry name" value="Sialidase_sf"/>
</dbReference>
<protein>
    <recommendedName>
        <fullName evidence="3">Glycoside hydrolase family 93 protein</fullName>
    </recommendedName>
</protein>
<dbReference type="Gene3D" id="2.120.10.10">
    <property type="match status" value="1"/>
</dbReference>
<dbReference type="SUPFAM" id="SSF50939">
    <property type="entry name" value="Sialidases"/>
    <property type="match status" value="1"/>
</dbReference>
<evidence type="ECO:0000313" key="1">
    <source>
        <dbReference type="EMBL" id="KAK6953502.1"/>
    </source>
</evidence>
<dbReference type="PANTHER" id="PTHR38792:SF3">
    <property type="entry name" value="BNR_ASP-BOX REPEAT DOMAIN PROTEIN (AFU_ORTHOLOGUE AFUA_7G06430)-RELATED"/>
    <property type="match status" value="1"/>
</dbReference>
<proteinExistence type="predicted"/>
<sequence>MAGRLTQKILGHLGPLLTGESSTNTTTSSPAHWKIDTTETVLHPAGGTYPRLCRLSDGGLLCLTTGFQGPGRREHVLQVSRSVDGGRTFSPHGEVTRGVGDIDNGFLIEVPSSVSGNTGPVVLAAFRNHDRLPGHKPSHFRITVCRSEDGGRSWRFASQAAEQSAARNHGLGLWEPFMRLGGRDGREIQLTYSRELAHNDQETFRVDSRDGGSTWSAPPRCLRCHPSHENLRDGMQGIVSARDTAGVAANGLQRDVDALVVVFETTRHGTFSVEYAVSYDDGRTWGSRGVVYRPKPGRNAGAPQIERYGDAGMAVIFMTDEEADVPAWPGKAAIKTVFAEGLDAGKINWGEPTLIHKAPSFWPSIISLGSDELLAVYEHGGRPLGKRIRRV</sequence>
<organism evidence="1 2">
    <name type="scientific">Daldinia eschscholtzii</name>
    <dbReference type="NCBI Taxonomy" id="292717"/>
    <lineage>
        <taxon>Eukaryota</taxon>
        <taxon>Fungi</taxon>
        <taxon>Dikarya</taxon>
        <taxon>Ascomycota</taxon>
        <taxon>Pezizomycotina</taxon>
        <taxon>Sordariomycetes</taxon>
        <taxon>Xylariomycetidae</taxon>
        <taxon>Xylariales</taxon>
        <taxon>Hypoxylaceae</taxon>
        <taxon>Daldinia</taxon>
    </lineage>
</organism>
<name>A0AAX6MMU8_9PEZI</name>
<dbReference type="PANTHER" id="PTHR38792">
    <property type="entry name" value="BNR/ASP-BOX REPEAT DOMAIN PROTEIN (AFU_ORTHOLOGUE AFUA_7G06430)-RELATED"/>
    <property type="match status" value="1"/>
</dbReference>
<evidence type="ECO:0008006" key="3">
    <source>
        <dbReference type="Google" id="ProtNLM"/>
    </source>
</evidence>
<dbReference type="CDD" id="cd15482">
    <property type="entry name" value="Sialidase_non-viral"/>
    <property type="match status" value="1"/>
</dbReference>
<gene>
    <name evidence="1" type="ORF">Daesc_005807</name>
</gene>
<accession>A0AAX6MMU8</accession>
<dbReference type="EMBL" id="JBANMG010000005">
    <property type="protein sequence ID" value="KAK6953502.1"/>
    <property type="molecule type" value="Genomic_DNA"/>
</dbReference>
<reference evidence="1 2" key="1">
    <citation type="journal article" date="2024" name="Front Chem Biol">
        <title>Unveiling the potential of Daldinia eschscholtzii MFLUCC 19-0629 through bioactivity and bioinformatics studies for enhanced sustainable agriculture production.</title>
        <authorList>
            <person name="Brooks S."/>
            <person name="Weaver J.A."/>
            <person name="Klomchit A."/>
            <person name="Alharthi S.A."/>
            <person name="Onlamun T."/>
            <person name="Nurani R."/>
            <person name="Vong T.K."/>
            <person name="Alberti F."/>
            <person name="Greco C."/>
        </authorList>
    </citation>
    <scope>NUCLEOTIDE SEQUENCE [LARGE SCALE GENOMIC DNA]</scope>
    <source>
        <strain evidence="1">MFLUCC 19-0629</strain>
    </source>
</reference>
<evidence type="ECO:0000313" key="2">
    <source>
        <dbReference type="Proteomes" id="UP001369815"/>
    </source>
</evidence>
<dbReference type="AlphaFoldDB" id="A0AAX6MMU8"/>